<reference evidence="4 5" key="1">
    <citation type="submission" date="2020-11" db="EMBL/GenBank/DDBJ databases">
        <authorList>
            <person name="Wallbank WR R."/>
            <person name="Pardo Diaz C."/>
            <person name="Kozak K."/>
            <person name="Martin S."/>
            <person name="Jiggins C."/>
            <person name="Moest M."/>
            <person name="Warren A I."/>
            <person name="Generalovic N T."/>
            <person name="Byers J.R.P. K."/>
            <person name="Montejo-Kovacevich G."/>
            <person name="Yen C E."/>
        </authorList>
    </citation>
    <scope>NUCLEOTIDE SEQUENCE [LARGE SCALE GENOMIC DNA]</scope>
</reference>
<gene>
    <name evidence="4" type="ORF">HERILL_LOCUS11658</name>
</gene>
<feature type="signal peptide" evidence="2">
    <location>
        <begin position="1"/>
        <end position="18"/>
    </location>
</feature>
<dbReference type="PANTHER" id="PTHR10963">
    <property type="entry name" value="GLYCOSYL HYDROLASE-RELATED"/>
    <property type="match status" value="1"/>
</dbReference>
<evidence type="ECO:0000313" key="5">
    <source>
        <dbReference type="Proteomes" id="UP000594454"/>
    </source>
</evidence>
<evidence type="ECO:0000256" key="1">
    <source>
        <dbReference type="ARBA" id="ARBA00006865"/>
    </source>
</evidence>
<dbReference type="InParanoid" id="A0A7R8UZZ8"/>
<dbReference type="Proteomes" id="UP000594454">
    <property type="component" value="Chromosome 4"/>
</dbReference>
<dbReference type="Pfam" id="PF00722">
    <property type="entry name" value="Glyco_hydro_16"/>
    <property type="match status" value="1"/>
</dbReference>
<dbReference type="OrthoDB" id="4781at2759"/>
<dbReference type="EMBL" id="LR899012">
    <property type="protein sequence ID" value="CAD7089079.1"/>
    <property type="molecule type" value="Genomic_DNA"/>
</dbReference>
<keyword evidence="5" id="KW-1185">Reference proteome</keyword>
<accession>A0A7R8UZZ8</accession>
<keyword evidence="2" id="KW-0732">Signal</keyword>
<evidence type="ECO:0000313" key="4">
    <source>
        <dbReference type="EMBL" id="CAD7089079.1"/>
    </source>
</evidence>
<feature type="domain" description="GH16" evidence="3">
    <location>
        <begin position="21"/>
        <end position="375"/>
    </location>
</feature>
<dbReference type="GO" id="GO:0004553">
    <property type="term" value="F:hydrolase activity, hydrolyzing O-glycosyl compounds"/>
    <property type="evidence" value="ECO:0007669"/>
    <property type="project" value="InterPro"/>
</dbReference>
<proteinExistence type="inferred from homology"/>
<sequence>MRLFLAISVLAVVGVSLADEPRCALSPTQASGSAVHSNVFCSGDLIFEDNFDWLDQGKWKHEVTLGGGGNWEFQWYVKDSSNSYTENGVLHIKPTLTSEVLGEGFLTSGTLNLGSECTNSEWWGCERTGAPDNVLNPVRSARIHTINSFSFKYGRVEIRAKLPAGDWLWPALWMLPSENVYGGWPRSGEIDIMESRGNRNLISNGVPIGPEQIGSTLHFGPDWSANAWPSAHYQRNSGGGQGYNLGFHNYELEWTPDRLTFKVDGSELGTVWVGSGFWDRGAFSQNVPWFDNPWWWGGNDAPFDQKFYLIINLAIGGTNFFPDDAWNPDGKPWSNNAQFPTTDFWNSRHAWLNSWNYGVNDDSHFQIDYVRVWAL</sequence>
<dbReference type="PROSITE" id="PS51762">
    <property type="entry name" value="GH16_2"/>
    <property type="match status" value="1"/>
</dbReference>
<dbReference type="CDD" id="cd08024">
    <property type="entry name" value="GH16_CCF"/>
    <property type="match status" value="1"/>
</dbReference>
<dbReference type="InterPro" id="IPR050546">
    <property type="entry name" value="Glycosyl_Hydrlase_16"/>
</dbReference>
<evidence type="ECO:0000256" key="2">
    <source>
        <dbReference type="SAM" id="SignalP"/>
    </source>
</evidence>
<dbReference type="InterPro" id="IPR000757">
    <property type="entry name" value="Beta-glucanase-like"/>
</dbReference>
<dbReference type="Gene3D" id="2.60.120.200">
    <property type="match status" value="1"/>
</dbReference>
<comment type="similarity">
    <text evidence="1">Belongs to the glycosyl hydrolase 16 family.</text>
</comment>
<dbReference type="GO" id="GO:0005975">
    <property type="term" value="P:carbohydrate metabolic process"/>
    <property type="evidence" value="ECO:0007669"/>
    <property type="project" value="InterPro"/>
</dbReference>
<name>A0A7R8UZZ8_HERIL</name>
<dbReference type="PANTHER" id="PTHR10963:SF55">
    <property type="entry name" value="GLYCOSIDE HYDROLASE FAMILY 16 PROTEIN"/>
    <property type="match status" value="1"/>
</dbReference>
<protein>
    <recommendedName>
        <fullName evidence="3">GH16 domain-containing protein</fullName>
    </recommendedName>
</protein>
<dbReference type="SUPFAM" id="SSF49899">
    <property type="entry name" value="Concanavalin A-like lectins/glucanases"/>
    <property type="match status" value="1"/>
</dbReference>
<dbReference type="InterPro" id="IPR013320">
    <property type="entry name" value="ConA-like_dom_sf"/>
</dbReference>
<feature type="chain" id="PRO_5031218778" description="GH16 domain-containing protein" evidence="2">
    <location>
        <begin position="19"/>
        <end position="375"/>
    </location>
</feature>
<dbReference type="AlphaFoldDB" id="A0A7R8UZZ8"/>
<organism evidence="4 5">
    <name type="scientific">Hermetia illucens</name>
    <name type="common">Black soldier fly</name>
    <dbReference type="NCBI Taxonomy" id="343691"/>
    <lineage>
        <taxon>Eukaryota</taxon>
        <taxon>Metazoa</taxon>
        <taxon>Ecdysozoa</taxon>
        <taxon>Arthropoda</taxon>
        <taxon>Hexapoda</taxon>
        <taxon>Insecta</taxon>
        <taxon>Pterygota</taxon>
        <taxon>Neoptera</taxon>
        <taxon>Endopterygota</taxon>
        <taxon>Diptera</taxon>
        <taxon>Brachycera</taxon>
        <taxon>Stratiomyomorpha</taxon>
        <taxon>Stratiomyidae</taxon>
        <taxon>Hermetiinae</taxon>
        <taxon>Hermetia</taxon>
    </lineage>
</organism>
<evidence type="ECO:0000259" key="3">
    <source>
        <dbReference type="PROSITE" id="PS51762"/>
    </source>
</evidence>